<feature type="non-terminal residue" evidence="2">
    <location>
        <position position="102"/>
    </location>
</feature>
<dbReference type="EMBL" id="SEYY01024840">
    <property type="protein sequence ID" value="KAB7493851.1"/>
    <property type="molecule type" value="Genomic_DNA"/>
</dbReference>
<dbReference type="PANTHER" id="PTHR10796:SF92">
    <property type="entry name" value="PATCHED-RELATED, ISOFORM A"/>
    <property type="match status" value="1"/>
</dbReference>
<keyword evidence="1" id="KW-0812">Transmembrane</keyword>
<dbReference type="GO" id="GO:0016020">
    <property type="term" value="C:membrane"/>
    <property type="evidence" value="ECO:0007669"/>
    <property type="project" value="TreeGrafter"/>
</dbReference>
<gene>
    <name evidence="2" type="primary">NCR1</name>
    <name evidence="2" type="ORF">Anas_11126</name>
</gene>
<dbReference type="Gene3D" id="1.20.1640.10">
    <property type="entry name" value="Multidrug efflux transporter AcrB transmembrane domain"/>
    <property type="match status" value="1"/>
</dbReference>
<proteinExistence type="predicted"/>
<dbReference type="SUPFAM" id="SSF82866">
    <property type="entry name" value="Multidrug efflux transporter AcrB transmembrane domain"/>
    <property type="match status" value="1"/>
</dbReference>
<accession>A0A5N5SI48</accession>
<organism evidence="2 3">
    <name type="scientific">Armadillidium nasatum</name>
    <dbReference type="NCBI Taxonomy" id="96803"/>
    <lineage>
        <taxon>Eukaryota</taxon>
        <taxon>Metazoa</taxon>
        <taxon>Ecdysozoa</taxon>
        <taxon>Arthropoda</taxon>
        <taxon>Crustacea</taxon>
        <taxon>Multicrustacea</taxon>
        <taxon>Malacostraca</taxon>
        <taxon>Eumalacostraca</taxon>
        <taxon>Peracarida</taxon>
        <taxon>Isopoda</taxon>
        <taxon>Oniscidea</taxon>
        <taxon>Crinocheta</taxon>
        <taxon>Armadillidiidae</taxon>
        <taxon>Armadillidium</taxon>
    </lineage>
</organism>
<dbReference type="PANTHER" id="PTHR10796">
    <property type="entry name" value="PATCHED-RELATED"/>
    <property type="match status" value="1"/>
</dbReference>
<keyword evidence="3" id="KW-1185">Reference proteome</keyword>
<dbReference type="InterPro" id="IPR051697">
    <property type="entry name" value="Patched_domain-protein"/>
</dbReference>
<keyword evidence="1" id="KW-0472">Membrane</keyword>
<feature type="transmembrane region" description="Helical" evidence="1">
    <location>
        <begin position="62"/>
        <end position="84"/>
    </location>
</feature>
<reference evidence="2 3" key="1">
    <citation type="journal article" date="2019" name="PLoS Biol.">
        <title>Sex chromosomes control vertical transmission of feminizing Wolbachia symbionts in an isopod.</title>
        <authorList>
            <person name="Becking T."/>
            <person name="Chebbi M.A."/>
            <person name="Giraud I."/>
            <person name="Moumen B."/>
            <person name="Laverre T."/>
            <person name="Caubet Y."/>
            <person name="Peccoud J."/>
            <person name="Gilbert C."/>
            <person name="Cordaux R."/>
        </authorList>
    </citation>
    <scope>NUCLEOTIDE SEQUENCE [LARGE SCALE GENOMIC DNA]</scope>
    <source>
        <strain evidence="2">ANa2</strain>
        <tissue evidence="2">Whole body excluding digestive tract and cuticle</tissue>
    </source>
</reference>
<name>A0A5N5SI48_9CRUS</name>
<feature type="transmembrane region" description="Helical" evidence="1">
    <location>
        <begin position="35"/>
        <end position="55"/>
    </location>
</feature>
<comment type="caution">
    <text evidence="2">The sequence shown here is derived from an EMBL/GenBank/DDBJ whole genome shotgun (WGS) entry which is preliminary data.</text>
</comment>
<dbReference type="Proteomes" id="UP000326759">
    <property type="component" value="Unassembled WGS sequence"/>
</dbReference>
<protein>
    <submittedName>
        <fullName evidence="2">Niemann-Pick type C-related protein 1</fullName>
    </submittedName>
</protein>
<evidence type="ECO:0000313" key="3">
    <source>
        <dbReference type="Proteomes" id="UP000326759"/>
    </source>
</evidence>
<keyword evidence="1" id="KW-1133">Transmembrane helix</keyword>
<dbReference type="OrthoDB" id="6505774at2759"/>
<sequence>MVKAYRALAESSPFNITVFNPNFILFDQYTMVQPITIQAVAIAVVAMVIISLIFIPNPWCSLLVGVAILSIETGVVGYMALWGVNLDQISMINLIMCIGFQC</sequence>
<dbReference type="AlphaFoldDB" id="A0A5N5SI48"/>
<evidence type="ECO:0000313" key="2">
    <source>
        <dbReference type="EMBL" id="KAB7493851.1"/>
    </source>
</evidence>
<evidence type="ECO:0000256" key="1">
    <source>
        <dbReference type="SAM" id="Phobius"/>
    </source>
</evidence>